<gene>
    <name evidence="2" type="ORF">SAMN04488098_100922</name>
</gene>
<dbReference type="RefSeq" id="WP_091265610.1">
    <property type="nucleotide sequence ID" value="NZ_FNFK01000009.1"/>
</dbReference>
<dbReference type="PANTHER" id="PTHR37305">
    <property type="entry name" value="INTEGRAL MEMBRANE PROTEIN-RELATED"/>
    <property type="match status" value="1"/>
</dbReference>
<keyword evidence="1" id="KW-0812">Transmembrane</keyword>
<dbReference type="GO" id="GO:0140359">
    <property type="term" value="F:ABC-type transporter activity"/>
    <property type="evidence" value="ECO:0007669"/>
    <property type="project" value="InterPro"/>
</dbReference>
<keyword evidence="3" id="KW-1185">Reference proteome</keyword>
<dbReference type="GO" id="GO:0005886">
    <property type="term" value="C:plasma membrane"/>
    <property type="evidence" value="ECO:0007669"/>
    <property type="project" value="UniProtKB-SubCell"/>
</dbReference>
<keyword evidence="1" id="KW-1133">Transmembrane helix</keyword>
<dbReference type="AlphaFoldDB" id="A0A1G8YAC7"/>
<feature type="transmembrane region" description="Helical" evidence="1">
    <location>
        <begin position="226"/>
        <end position="249"/>
    </location>
</feature>
<dbReference type="OrthoDB" id="4187110at2"/>
<feature type="transmembrane region" description="Helical" evidence="1">
    <location>
        <begin position="21"/>
        <end position="42"/>
    </location>
</feature>
<reference evidence="3" key="1">
    <citation type="submission" date="2016-10" db="EMBL/GenBank/DDBJ databases">
        <authorList>
            <person name="Varghese N."/>
            <person name="Submissions S."/>
        </authorList>
    </citation>
    <scope>NUCLEOTIDE SEQUENCE [LARGE SCALE GENOMIC DNA]</scope>
    <source>
        <strain evidence="3">DSM 19181</strain>
    </source>
</reference>
<evidence type="ECO:0000313" key="3">
    <source>
        <dbReference type="Proteomes" id="UP000199433"/>
    </source>
</evidence>
<dbReference type="Proteomes" id="UP000199433">
    <property type="component" value="Unassembled WGS sequence"/>
</dbReference>
<feature type="transmembrane region" description="Helical" evidence="1">
    <location>
        <begin position="183"/>
        <end position="202"/>
    </location>
</feature>
<sequence>MRGYGAFIQKEIRENSRNYKFFILGIIFAIVGLLSPLSARFLPELMETLMDENITIILAEPTYIDSWLQFFSNINQIALVAFVLVFSPVMAKEYEKGTFIHMVTKGLPRLTIYGAKLTVLLLSWTIFYLISFLITRAYTLYYFPEGTSEGLFISVGSLYLFGLLIISLLMLSGVLFRNSYAPLLAVGGGVAVLFIGSIFPVIERWSPLQLATRNVEVLTLQSTDPAFTRGAIITLMITVMFIITGGLVFRRKALQ</sequence>
<protein>
    <submittedName>
        <fullName evidence="2">ABC-2 type transport system permease protein</fullName>
    </submittedName>
</protein>
<feature type="transmembrane region" description="Helical" evidence="1">
    <location>
        <begin position="70"/>
        <end position="89"/>
    </location>
</feature>
<name>A0A1G8YAC7_9LACT</name>
<dbReference type="STRING" id="426701.SAMN04488098_100922"/>
<feature type="transmembrane region" description="Helical" evidence="1">
    <location>
        <begin position="110"/>
        <end position="130"/>
    </location>
</feature>
<accession>A0A1G8YAC7</accession>
<evidence type="ECO:0000256" key="1">
    <source>
        <dbReference type="SAM" id="Phobius"/>
    </source>
</evidence>
<proteinExistence type="predicted"/>
<evidence type="ECO:0000313" key="2">
    <source>
        <dbReference type="EMBL" id="SDJ99633.1"/>
    </source>
</evidence>
<dbReference type="PANTHER" id="PTHR37305:SF1">
    <property type="entry name" value="MEMBRANE PROTEIN"/>
    <property type="match status" value="1"/>
</dbReference>
<dbReference type="EMBL" id="FNFK01000009">
    <property type="protein sequence ID" value="SDJ99633.1"/>
    <property type="molecule type" value="Genomic_DNA"/>
</dbReference>
<feature type="transmembrane region" description="Helical" evidence="1">
    <location>
        <begin position="150"/>
        <end position="171"/>
    </location>
</feature>
<organism evidence="2 3">
    <name type="scientific">Alkalibacterium thalassium</name>
    <dbReference type="NCBI Taxonomy" id="426701"/>
    <lineage>
        <taxon>Bacteria</taxon>
        <taxon>Bacillati</taxon>
        <taxon>Bacillota</taxon>
        <taxon>Bacilli</taxon>
        <taxon>Lactobacillales</taxon>
        <taxon>Carnobacteriaceae</taxon>
        <taxon>Alkalibacterium</taxon>
    </lineage>
</organism>
<keyword evidence="1" id="KW-0472">Membrane</keyword>